<sequence>MILSLDESRSPEFNLFSVLEEYSEEEAAKTMAETMEQYMSKTRADNGSGIARPKIDDKDSFELKGQFLKELRDNTFSGLDHEDEVILFYNRLDVQTRQILYSKGAIPSKTVADAKVAIQEMAEYSQKWHNGTSRTRSTECSDGLGAIQAQLNNLGREIKKVNKNIYVGQVGYEQYKGLHYTKDCPLKEEGKILKYYTQFGRPFQGRGYKAAAPGFYQRNNANPSYQE</sequence>
<evidence type="ECO:0000313" key="2">
    <source>
        <dbReference type="Proteomes" id="UP001151760"/>
    </source>
</evidence>
<dbReference type="Proteomes" id="UP001151760">
    <property type="component" value="Unassembled WGS sequence"/>
</dbReference>
<organism evidence="1 2">
    <name type="scientific">Tanacetum coccineum</name>
    <dbReference type="NCBI Taxonomy" id="301880"/>
    <lineage>
        <taxon>Eukaryota</taxon>
        <taxon>Viridiplantae</taxon>
        <taxon>Streptophyta</taxon>
        <taxon>Embryophyta</taxon>
        <taxon>Tracheophyta</taxon>
        <taxon>Spermatophyta</taxon>
        <taxon>Magnoliopsida</taxon>
        <taxon>eudicotyledons</taxon>
        <taxon>Gunneridae</taxon>
        <taxon>Pentapetalae</taxon>
        <taxon>asterids</taxon>
        <taxon>campanulids</taxon>
        <taxon>Asterales</taxon>
        <taxon>Asteraceae</taxon>
        <taxon>Asteroideae</taxon>
        <taxon>Anthemideae</taxon>
        <taxon>Anthemidinae</taxon>
        <taxon>Tanacetum</taxon>
    </lineage>
</organism>
<keyword evidence="2" id="KW-1185">Reference proteome</keyword>
<proteinExistence type="predicted"/>
<reference evidence="1" key="2">
    <citation type="submission" date="2022-01" db="EMBL/GenBank/DDBJ databases">
        <authorList>
            <person name="Yamashiro T."/>
            <person name="Shiraishi A."/>
            <person name="Satake H."/>
            <person name="Nakayama K."/>
        </authorList>
    </citation>
    <scope>NUCLEOTIDE SEQUENCE</scope>
</reference>
<reference evidence="1" key="1">
    <citation type="journal article" date="2022" name="Int. J. Mol. Sci.">
        <title>Draft Genome of Tanacetum Coccineum: Genomic Comparison of Closely Related Tanacetum-Family Plants.</title>
        <authorList>
            <person name="Yamashiro T."/>
            <person name="Shiraishi A."/>
            <person name="Nakayama K."/>
            <person name="Satake H."/>
        </authorList>
    </citation>
    <scope>NUCLEOTIDE SEQUENCE</scope>
</reference>
<name>A0ABQ5G3J7_9ASTR</name>
<accession>A0ABQ5G3J7</accession>
<dbReference type="EMBL" id="BQNB010017986">
    <property type="protein sequence ID" value="GJT69427.1"/>
    <property type="molecule type" value="Genomic_DNA"/>
</dbReference>
<comment type="caution">
    <text evidence="1">The sequence shown here is derived from an EMBL/GenBank/DDBJ whole genome shotgun (WGS) entry which is preliminary data.</text>
</comment>
<evidence type="ECO:0000313" key="1">
    <source>
        <dbReference type="EMBL" id="GJT69427.1"/>
    </source>
</evidence>
<gene>
    <name evidence="1" type="ORF">Tco_1028713</name>
</gene>
<protein>
    <submittedName>
        <fullName evidence="1">Uncharacterized protein</fullName>
    </submittedName>
</protein>